<feature type="transmembrane region" description="Helical" evidence="5">
    <location>
        <begin position="108"/>
        <end position="126"/>
    </location>
</feature>
<dbReference type="GO" id="GO:0003676">
    <property type="term" value="F:nucleic acid binding"/>
    <property type="evidence" value="ECO:0007669"/>
    <property type="project" value="InterPro"/>
</dbReference>
<evidence type="ECO:0000259" key="6">
    <source>
        <dbReference type="Pfam" id="PF10277"/>
    </source>
</evidence>
<feature type="transmembrane region" description="Helical" evidence="5">
    <location>
        <begin position="199"/>
        <end position="224"/>
    </location>
</feature>
<evidence type="ECO:0000256" key="5">
    <source>
        <dbReference type="SAM" id="Phobius"/>
    </source>
</evidence>
<feature type="domain" description="CWH43-like N-terminal" evidence="6">
    <location>
        <begin position="12"/>
        <end position="213"/>
    </location>
</feature>
<dbReference type="GO" id="GO:0003964">
    <property type="term" value="F:RNA-directed DNA polymerase activity"/>
    <property type="evidence" value="ECO:0007669"/>
    <property type="project" value="UniProtKB-KW"/>
</dbReference>
<dbReference type="InterPro" id="IPR036397">
    <property type="entry name" value="RNaseH_sf"/>
</dbReference>
<dbReference type="Proteomes" id="UP000054928">
    <property type="component" value="Unassembled WGS sequence"/>
</dbReference>
<feature type="transmembrane region" description="Helical" evidence="5">
    <location>
        <begin position="138"/>
        <end position="158"/>
    </location>
</feature>
<dbReference type="RefSeq" id="XP_024572995.1">
    <property type="nucleotide sequence ID" value="XM_024721861.1"/>
</dbReference>
<dbReference type="Pfam" id="PF10277">
    <property type="entry name" value="Frag1"/>
    <property type="match status" value="1"/>
</dbReference>
<evidence type="ECO:0000313" key="8">
    <source>
        <dbReference type="Proteomes" id="UP000054928"/>
    </source>
</evidence>
<keyword evidence="7" id="KW-0808">Transferase</keyword>
<keyword evidence="2 5" id="KW-0812">Transmembrane</keyword>
<organism evidence="7 8">
    <name type="scientific">Plasmopara halstedii</name>
    <name type="common">Downy mildew of sunflower</name>
    <dbReference type="NCBI Taxonomy" id="4781"/>
    <lineage>
        <taxon>Eukaryota</taxon>
        <taxon>Sar</taxon>
        <taxon>Stramenopiles</taxon>
        <taxon>Oomycota</taxon>
        <taxon>Peronosporomycetes</taxon>
        <taxon>Peronosporales</taxon>
        <taxon>Peronosporaceae</taxon>
        <taxon>Plasmopara</taxon>
    </lineage>
</organism>
<evidence type="ECO:0000256" key="4">
    <source>
        <dbReference type="ARBA" id="ARBA00023136"/>
    </source>
</evidence>
<dbReference type="OrthoDB" id="191706at2759"/>
<sequence length="342" mass="38242">MNVGVYAIGTRVAPIVATTVAIATLLTCVLLAKSKNIYLGGLAWPYFSDVGRDSPGYIVFCVGLSIVTVALIVTWIVNHKFQVEFIEMESQGNVEKVYGRFTRKHCQAVRLFGVLSAFGLPVLAFFSTTSYPKIHKYAAYWFFALEAIALVVNTYVSYKLAHMTNRGKSYSTSESDEQSLSTNLFNSFEWSTLGTKRTFCIQIFCTVIFLIGFLLYIPVGLALIDKFQRLSIDDCLNLDLGDRYCTDTMKLNDEETVLWNYVMLCSIDFVFGLPKDSADNTGVVVFVDRSSKMAHLAAVPDTINGVVTETTFVDRVFRHHGIPESIVALIDSRFTGRFGWRS</sequence>
<dbReference type="GO" id="GO:0012505">
    <property type="term" value="C:endomembrane system"/>
    <property type="evidence" value="ECO:0007669"/>
    <property type="project" value="UniProtKB-SubCell"/>
</dbReference>
<evidence type="ECO:0000256" key="3">
    <source>
        <dbReference type="ARBA" id="ARBA00022989"/>
    </source>
</evidence>
<keyword evidence="8" id="KW-1185">Reference proteome</keyword>
<keyword evidence="7" id="KW-0548">Nucleotidyltransferase</keyword>
<name>A0A0P1A7M9_PLAHL</name>
<keyword evidence="3 5" id="KW-1133">Transmembrane helix</keyword>
<keyword evidence="7" id="KW-0695">RNA-directed DNA polymerase</keyword>
<dbReference type="AlphaFoldDB" id="A0A0P1A7M9"/>
<dbReference type="PANTHER" id="PTHR21324:SF2">
    <property type="entry name" value="EG:22E5.9 PROTEIN"/>
    <property type="match status" value="1"/>
</dbReference>
<keyword evidence="4 5" id="KW-0472">Membrane</keyword>
<dbReference type="GeneID" id="36398290"/>
<dbReference type="OMA" id="INTTISW"/>
<evidence type="ECO:0000256" key="2">
    <source>
        <dbReference type="ARBA" id="ARBA00022692"/>
    </source>
</evidence>
<dbReference type="InterPro" id="IPR050911">
    <property type="entry name" value="DRAM/TMEM150_Autophagy_Mod"/>
</dbReference>
<reference evidence="8" key="1">
    <citation type="submission" date="2014-09" db="EMBL/GenBank/DDBJ databases">
        <authorList>
            <person name="Sharma Rahul"/>
            <person name="Thines Marco"/>
        </authorList>
    </citation>
    <scope>NUCLEOTIDE SEQUENCE [LARGE SCALE GENOMIC DNA]</scope>
</reference>
<dbReference type="InterPro" id="IPR019402">
    <property type="entry name" value="CWH43_N"/>
</dbReference>
<feature type="transmembrane region" description="Helical" evidence="5">
    <location>
        <begin position="12"/>
        <end position="32"/>
    </location>
</feature>
<comment type="subcellular location">
    <subcellularLocation>
        <location evidence="1">Endomembrane system</location>
        <topology evidence="1">Multi-pass membrane protein</topology>
    </subcellularLocation>
</comment>
<evidence type="ECO:0000256" key="1">
    <source>
        <dbReference type="ARBA" id="ARBA00004127"/>
    </source>
</evidence>
<protein>
    <submittedName>
        <fullName evidence="7">FOG: Transposon-encoded proteins with TYA, reverse transcriptase, integrase domains in various combinations</fullName>
    </submittedName>
</protein>
<dbReference type="EMBL" id="CCYD01000209">
    <property type="protein sequence ID" value="CEG36626.1"/>
    <property type="molecule type" value="Genomic_DNA"/>
</dbReference>
<feature type="transmembrane region" description="Helical" evidence="5">
    <location>
        <begin position="57"/>
        <end position="78"/>
    </location>
</feature>
<evidence type="ECO:0000313" key="7">
    <source>
        <dbReference type="EMBL" id="CEG36626.1"/>
    </source>
</evidence>
<dbReference type="Gene3D" id="3.30.420.10">
    <property type="entry name" value="Ribonuclease H-like superfamily/Ribonuclease H"/>
    <property type="match status" value="1"/>
</dbReference>
<dbReference type="PANTHER" id="PTHR21324">
    <property type="entry name" value="FASTING-INDUCIBLE INTEGRAL MEMBRANE PROTEIN TM6P1-RELATED"/>
    <property type="match status" value="1"/>
</dbReference>
<proteinExistence type="predicted"/>
<accession>A0A0P1A7M9</accession>